<keyword evidence="1" id="KW-0808">Transferase</keyword>
<dbReference type="PANTHER" id="PTHR28629">
    <property type="entry name" value="TRIOKINASE/FMN CYCLASE"/>
    <property type="match status" value="1"/>
</dbReference>
<proteinExistence type="predicted"/>
<feature type="region of interest" description="Disordered" evidence="5">
    <location>
        <begin position="335"/>
        <end position="365"/>
    </location>
</feature>
<dbReference type="SUPFAM" id="SSF101473">
    <property type="entry name" value="DhaL-like"/>
    <property type="match status" value="1"/>
</dbReference>
<dbReference type="PROSITE" id="PS51480">
    <property type="entry name" value="DHAL"/>
    <property type="match status" value="1"/>
</dbReference>
<protein>
    <recommendedName>
        <fullName evidence="10">Dihydroxyacetone kinase</fullName>
    </recommendedName>
</protein>
<evidence type="ECO:0000256" key="1">
    <source>
        <dbReference type="ARBA" id="ARBA00022679"/>
    </source>
</evidence>
<dbReference type="InterPro" id="IPR012734">
    <property type="entry name" value="DhaK_ATP"/>
</dbReference>
<dbReference type="PROSITE" id="PS51481">
    <property type="entry name" value="DHAK"/>
    <property type="match status" value="1"/>
</dbReference>
<dbReference type="NCBIfam" id="NF011049">
    <property type="entry name" value="PRK14479.1"/>
    <property type="match status" value="1"/>
</dbReference>
<sequence length="598" mass="61080">MANRFCNKAEDVVTECIEGLVASYSHLQRLDGFPQVKVVIDGSADNTKVALISGGGSGHEPAHAGYVGRGMLTAAVAGDVFASPPTEAVLAAVRAVTHAPGVLLIVKNYTGDRLNFGLAAEQARAEGYKVEMIVVGDDCALPQSRITGRRGIAGTVFVHKVAGAAAAAGADLTAVLAAAQSAAQSVGSMGVATSVCTLPGAHPADPPRIGQGEMELGLGIHGEPGASKGPLLPVNKIVSQMLERITSKETGYLSVRPGNRVALLVNSLGSSTPMELSIVARATLTQLRDTYKVTVARVYVGPFMTSLDMAGFSLSLLLLNDARIAALDAPTQAPAWPAPQGELDADKAPLPLPKGPDGELSSGRPESLTPFGAVLERALLAVCEAVIVAAPELDALDSRIGDGDCGSTLKRGAEAIKAAVGSSLPLNDAGAALREVATTLRIMGGTSGALYNIGLTAAAGELLKHQPSTAAAPYKGPSAESWSKVFEAAVAALLRYSGAAEGDRTMLDALIPAQQHFAESLHQGEGVLSALESASAAAEEGAEKTRGMAAAAGRSSYVGMQLSSQAGSATEEEYSTGANCNVQKIGSNPLQEPYIAYA</sequence>
<gene>
    <name evidence="8" type="ORF">WJX75_005396</name>
</gene>
<dbReference type="Gene3D" id="3.30.1180.20">
    <property type="entry name" value="Dihydroxyacetone kinase, domain 2"/>
    <property type="match status" value="1"/>
</dbReference>
<feature type="domain" description="DhaL" evidence="6">
    <location>
        <begin position="373"/>
        <end position="582"/>
    </location>
</feature>
<evidence type="ECO:0000259" key="7">
    <source>
        <dbReference type="PROSITE" id="PS51481"/>
    </source>
</evidence>
<evidence type="ECO:0000256" key="3">
    <source>
        <dbReference type="ARBA" id="ARBA00022777"/>
    </source>
</evidence>
<dbReference type="InterPro" id="IPR004006">
    <property type="entry name" value="DhaK_dom"/>
</dbReference>
<feature type="domain" description="DhaK" evidence="7">
    <location>
        <begin position="8"/>
        <end position="336"/>
    </location>
</feature>
<evidence type="ECO:0000313" key="9">
    <source>
        <dbReference type="Proteomes" id="UP001491310"/>
    </source>
</evidence>
<name>A0ABR2YVE8_9CHLO</name>
<dbReference type="InterPro" id="IPR004007">
    <property type="entry name" value="DhaL_dom"/>
</dbReference>
<evidence type="ECO:0000313" key="8">
    <source>
        <dbReference type="EMBL" id="KAK9915864.1"/>
    </source>
</evidence>
<reference evidence="8 9" key="1">
    <citation type="journal article" date="2024" name="Nat. Commun.">
        <title>Phylogenomics reveals the evolutionary origins of lichenization in chlorophyte algae.</title>
        <authorList>
            <person name="Puginier C."/>
            <person name="Libourel C."/>
            <person name="Otte J."/>
            <person name="Skaloud P."/>
            <person name="Haon M."/>
            <person name="Grisel S."/>
            <person name="Petersen M."/>
            <person name="Berrin J.G."/>
            <person name="Delaux P.M."/>
            <person name="Dal Grande F."/>
            <person name="Keller J."/>
        </authorList>
    </citation>
    <scope>NUCLEOTIDE SEQUENCE [LARGE SCALE GENOMIC DNA]</scope>
    <source>
        <strain evidence="8 9">SAG 216-7</strain>
    </source>
</reference>
<evidence type="ECO:0000256" key="2">
    <source>
        <dbReference type="ARBA" id="ARBA00022741"/>
    </source>
</evidence>
<evidence type="ECO:0008006" key="10">
    <source>
        <dbReference type="Google" id="ProtNLM"/>
    </source>
</evidence>
<keyword evidence="2" id="KW-0547">Nucleotide-binding</keyword>
<dbReference type="SUPFAM" id="SSF82549">
    <property type="entry name" value="DAK1/DegV-like"/>
    <property type="match status" value="1"/>
</dbReference>
<dbReference type="InterPro" id="IPR050861">
    <property type="entry name" value="Dihydroxyacetone_Kinase"/>
</dbReference>
<keyword evidence="4" id="KW-0067">ATP-binding</keyword>
<dbReference type="InterPro" id="IPR036117">
    <property type="entry name" value="DhaL_dom_sf"/>
</dbReference>
<evidence type="ECO:0000256" key="4">
    <source>
        <dbReference type="ARBA" id="ARBA00022840"/>
    </source>
</evidence>
<dbReference type="SMART" id="SM01120">
    <property type="entry name" value="Dak2"/>
    <property type="match status" value="1"/>
</dbReference>
<comment type="caution">
    <text evidence="8">The sequence shown here is derived from an EMBL/GenBank/DDBJ whole genome shotgun (WGS) entry which is preliminary data.</text>
</comment>
<dbReference type="Gene3D" id="3.40.50.10440">
    <property type="entry name" value="Dihydroxyacetone kinase, domain 1"/>
    <property type="match status" value="1"/>
</dbReference>
<dbReference type="PANTHER" id="PTHR28629:SF4">
    <property type="entry name" value="TRIOKINASE_FMN CYCLASE"/>
    <property type="match status" value="1"/>
</dbReference>
<accession>A0ABR2YVE8</accession>
<keyword evidence="9" id="KW-1185">Reference proteome</keyword>
<dbReference type="Gene3D" id="1.25.40.340">
    <property type="match status" value="1"/>
</dbReference>
<dbReference type="EMBL" id="JALJOT010000004">
    <property type="protein sequence ID" value="KAK9915864.1"/>
    <property type="molecule type" value="Genomic_DNA"/>
</dbReference>
<dbReference type="Proteomes" id="UP001491310">
    <property type="component" value="Unassembled WGS sequence"/>
</dbReference>
<organism evidence="8 9">
    <name type="scientific">Coccomyxa subellipsoidea</name>
    <dbReference type="NCBI Taxonomy" id="248742"/>
    <lineage>
        <taxon>Eukaryota</taxon>
        <taxon>Viridiplantae</taxon>
        <taxon>Chlorophyta</taxon>
        <taxon>core chlorophytes</taxon>
        <taxon>Trebouxiophyceae</taxon>
        <taxon>Trebouxiophyceae incertae sedis</taxon>
        <taxon>Coccomyxaceae</taxon>
        <taxon>Coccomyxa</taxon>
    </lineage>
</organism>
<keyword evidence="3" id="KW-0418">Kinase</keyword>
<evidence type="ECO:0000259" key="6">
    <source>
        <dbReference type="PROSITE" id="PS51480"/>
    </source>
</evidence>
<dbReference type="Pfam" id="PF02733">
    <property type="entry name" value="Dak1"/>
    <property type="match status" value="1"/>
</dbReference>
<dbReference type="NCBIfam" id="TIGR02361">
    <property type="entry name" value="dak_ATP"/>
    <property type="match status" value="1"/>
</dbReference>
<dbReference type="Pfam" id="PF02734">
    <property type="entry name" value="Dak2"/>
    <property type="match status" value="1"/>
</dbReference>
<evidence type="ECO:0000256" key="5">
    <source>
        <dbReference type="SAM" id="MobiDB-lite"/>
    </source>
</evidence>